<protein>
    <recommendedName>
        <fullName evidence="1">BTB domain-containing protein</fullName>
    </recommendedName>
</protein>
<evidence type="ECO:0000259" key="1">
    <source>
        <dbReference type="SMART" id="SM00225"/>
    </source>
</evidence>
<dbReference type="OrthoDB" id="6359816at2759"/>
<organism evidence="2 3">
    <name type="scientific">Pyrrhoderma noxium</name>
    <dbReference type="NCBI Taxonomy" id="2282107"/>
    <lineage>
        <taxon>Eukaryota</taxon>
        <taxon>Fungi</taxon>
        <taxon>Dikarya</taxon>
        <taxon>Basidiomycota</taxon>
        <taxon>Agaricomycotina</taxon>
        <taxon>Agaricomycetes</taxon>
        <taxon>Hymenochaetales</taxon>
        <taxon>Hymenochaetaceae</taxon>
        <taxon>Pyrrhoderma</taxon>
    </lineage>
</organism>
<dbReference type="EMBL" id="NBII01000004">
    <property type="protein sequence ID" value="PAV19732.1"/>
    <property type="molecule type" value="Genomic_DNA"/>
</dbReference>
<name>A0A286UJH1_9AGAM</name>
<dbReference type="SMART" id="SM00225">
    <property type="entry name" value="BTB"/>
    <property type="match status" value="1"/>
</dbReference>
<feature type="domain" description="BTB" evidence="1">
    <location>
        <begin position="72"/>
        <end position="205"/>
    </location>
</feature>
<dbReference type="InParanoid" id="A0A286UJH1"/>
<keyword evidence="3" id="KW-1185">Reference proteome</keyword>
<gene>
    <name evidence="2" type="ORF">PNOK_0466600</name>
</gene>
<dbReference type="STRING" id="2282107.A0A286UJH1"/>
<evidence type="ECO:0000313" key="3">
    <source>
        <dbReference type="Proteomes" id="UP000217199"/>
    </source>
</evidence>
<evidence type="ECO:0000313" key="2">
    <source>
        <dbReference type="EMBL" id="PAV19732.1"/>
    </source>
</evidence>
<dbReference type="Gene3D" id="3.30.710.10">
    <property type="entry name" value="Potassium Channel Kv1.1, Chain A"/>
    <property type="match status" value="1"/>
</dbReference>
<dbReference type="Pfam" id="PF00651">
    <property type="entry name" value="BTB"/>
    <property type="match status" value="1"/>
</dbReference>
<dbReference type="SUPFAM" id="SSF54695">
    <property type="entry name" value="POZ domain"/>
    <property type="match status" value="1"/>
</dbReference>
<sequence length="411" mass="45590">MSCDLTSLMRGERSSGGNNIKKTGFGCGISLEDYFAARNASSSSLGSASTQHTGLANEFTVLPPFDEAAQYADLVLRSSDGVEFRVVKCILALASPVFNDMTTLAKPVVDATSPTSVSSSCSSTRLHIRGAGTGKEDCVSKDGLPIVTMFESTAPVLDTLLRLIYPVRLPKLEDFDLLASVLVAAQKYDMELVFHKVEEYLSNVVLGRDNPVLERGWRAEEEGKGKRRALEIYALACEYRLLSLANLAAREYLKRPGDNYGEYFSVLDRIPGGAMYKLFIYQKRVSEEVDRAVFEPGDSSSSSLTAWHTFVREFECPLKVLKPKECCGIEKRGHKLSKWWFTLRETARCEIQRAPLSDDVVNCGILARAITESKCCEGCRKLFFGNLDGFARLIRERVGIAADLVELQRPW</sequence>
<comment type="caution">
    <text evidence="2">The sequence shown here is derived from an EMBL/GenBank/DDBJ whole genome shotgun (WGS) entry which is preliminary data.</text>
</comment>
<dbReference type="Proteomes" id="UP000217199">
    <property type="component" value="Unassembled WGS sequence"/>
</dbReference>
<dbReference type="InterPro" id="IPR011333">
    <property type="entry name" value="SKP1/BTB/POZ_sf"/>
</dbReference>
<dbReference type="AlphaFoldDB" id="A0A286UJH1"/>
<accession>A0A286UJH1</accession>
<dbReference type="InterPro" id="IPR000210">
    <property type="entry name" value="BTB/POZ_dom"/>
</dbReference>
<reference evidence="2 3" key="1">
    <citation type="journal article" date="2017" name="Mol. Ecol.">
        <title>Comparative and population genomic landscape of Phellinus noxius: A hypervariable fungus causing root rot in trees.</title>
        <authorList>
            <person name="Chung C.L."/>
            <person name="Lee T.J."/>
            <person name="Akiba M."/>
            <person name="Lee H.H."/>
            <person name="Kuo T.H."/>
            <person name="Liu D."/>
            <person name="Ke H.M."/>
            <person name="Yokoi T."/>
            <person name="Roa M.B."/>
            <person name="Lu M.J."/>
            <person name="Chang Y.Y."/>
            <person name="Ann P.J."/>
            <person name="Tsai J.N."/>
            <person name="Chen C.Y."/>
            <person name="Tzean S.S."/>
            <person name="Ota Y."/>
            <person name="Hattori T."/>
            <person name="Sahashi N."/>
            <person name="Liou R.F."/>
            <person name="Kikuchi T."/>
            <person name="Tsai I.J."/>
        </authorList>
    </citation>
    <scope>NUCLEOTIDE SEQUENCE [LARGE SCALE GENOMIC DNA]</scope>
    <source>
        <strain evidence="2 3">FFPRI411160</strain>
    </source>
</reference>
<proteinExistence type="predicted"/>